<organism evidence="1 2">
    <name type="scientific">Bradyrhizobium nanningense</name>
    <dbReference type="NCBI Taxonomy" id="1325118"/>
    <lineage>
        <taxon>Bacteria</taxon>
        <taxon>Pseudomonadati</taxon>
        <taxon>Pseudomonadota</taxon>
        <taxon>Alphaproteobacteria</taxon>
        <taxon>Hyphomicrobiales</taxon>
        <taxon>Nitrobacteraceae</taxon>
        <taxon>Bradyrhizobium</taxon>
    </lineage>
</organism>
<protein>
    <submittedName>
        <fullName evidence="1">Uncharacterized protein</fullName>
    </submittedName>
</protein>
<sequence length="161" mass="17932">MLASEETVVVMIFIFAVRVSLAAFDMPFLAKRHDPAAGAVWAGELVRGHLMGEAASHELRLCVDCRANEITFDADEDRPQIKSSECFLVCPRNVSVGNRAGTSDDPTDQSIKRARLFHFPDWSGIQKCSGILKIALKSWHIGLLREALERARKFGMTESRD</sequence>
<dbReference type="Proteomes" id="UP000289546">
    <property type="component" value="Unassembled WGS sequence"/>
</dbReference>
<evidence type="ECO:0000313" key="1">
    <source>
        <dbReference type="EMBL" id="RXH38642.1"/>
    </source>
</evidence>
<dbReference type="AlphaFoldDB" id="A0A4Q0SHH0"/>
<proteinExistence type="predicted"/>
<reference evidence="1 2" key="1">
    <citation type="submission" date="2015-04" db="EMBL/GenBank/DDBJ databases">
        <title>Comparative genomics of rhizobia nodulating Arachis hypogaea in China.</title>
        <authorList>
            <person name="Li Y."/>
        </authorList>
    </citation>
    <scope>NUCLEOTIDE SEQUENCE [LARGE SCALE GENOMIC DNA]</scope>
    <source>
        <strain evidence="1 2">CCBAU 51757</strain>
    </source>
</reference>
<comment type="caution">
    <text evidence="1">The sequence shown here is derived from an EMBL/GenBank/DDBJ whole genome shotgun (WGS) entry which is preliminary data.</text>
</comment>
<keyword evidence="2" id="KW-1185">Reference proteome</keyword>
<gene>
    <name evidence="1" type="ORF">XH99_00745</name>
</gene>
<name>A0A4Q0SHH0_9BRAD</name>
<accession>A0A4Q0SHH0</accession>
<dbReference type="EMBL" id="LBJQ01000003">
    <property type="protein sequence ID" value="RXH38642.1"/>
    <property type="molecule type" value="Genomic_DNA"/>
</dbReference>
<evidence type="ECO:0000313" key="2">
    <source>
        <dbReference type="Proteomes" id="UP000289546"/>
    </source>
</evidence>